<gene>
    <name evidence="1" type="ORF">ABLV49_20265</name>
</gene>
<protein>
    <submittedName>
        <fullName evidence="1">Uncharacterized protein</fullName>
    </submittedName>
</protein>
<proteinExistence type="predicted"/>
<dbReference type="RefSeq" id="WP_349279325.1">
    <property type="nucleotide sequence ID" value="NZ_CBCSCU010000005.1"/>
</dbReference>
<sequence length="59" mass="6678">MTRVQNRRILQDERVDGHANNAIAPICVNTWRALDVRSRRARFAPEAGLGLSIDEDCKT</sequence>
<organism evidence="1">
    <name type="scientific">Polaromonas hydrogenivorans</name>
    <dbReference type="NCBI Taxonomy" id="335476"/>
    <lineage>
        <taxon>Bacteria</taxon>
        <taxon>Pseudomonadati</taxon>
        <taxon>Pseudomonadota</taxon>
        <taxon>Betaproteobacteria</taxon>
        <taxon>Burkholderiales</taxon>
        <taxon>Comamonadaceae</taxon>
        <taxon>Polaromonas</taxon>
    </lineage>
</organism>
<reference evidence="1" key="1">
    <citation type="submission" date="2024-05" db="EMBL/GenBank/DDBJ databases">
        <authorList>
            <person name="Bunk B."/>
            <person name="Swiderski J."/>
            <person name="Sproer C."/>
            <person name="Thiel V."/>
        </authorList>
    </citation>
    <scope>NUCLEOTIDE SEQUENCE</scope>
    <source>
        <strain evidence="1">DSM 17735</strain>
    </source>
</reference>
<evidence type="ECO:0000313" key="1">
    <source>
        <dbReference type="EMBL" id="XBP70171.1"/>
    </source>
</evidence>
<dbReference type="AlphaFoldDB" id="A0AAU7LRE5"/>
<name>A0AAU7LRE5_9BURK</name>
<accession>A0AAU7LRE5</accession>
<dbReference type="EMBL" id="CP157675">
    <property type="protein sequence ID" value="XBP70171.1"/>
    <property type="molecule type" value="Genomic_DNA"/>
</dbReference>